<dbReference type="Gene3D" id="3.30.420.80">
    <property type="entry name" value="Ribosomal protein S11"/>
    <property type="match status" value="1"/>
</dbReference>
<comment type="similarity">
    <text evidence="1 4">Belongs to the universal ribosomal protein uS11 family.</text>
</comment>
<dbReference type="GO" id="GO:0003735">
    <property type="term" value="F:structural constituent of ribosome"/>
    <property type="evidence" value="ECO:0007669"/>
    <property type="project" value="InterPro"/>
</dbReference>
<sequence>MGKKKITTQSEEETLKESETLEKNISKVSDKVIASKKIDIGKVYINATYNNTLITATNKNGDVLAWVSAGGLGFSGPKKATPFASSKAVAALAEKLKKVGLRNIDVIVKGVGSGRDSAIRSLSNQGFNILSLRDMTGIPHNGPKPKKARRI</sequence>
<accession>A0A2H0RBW3</accession>
<dbReference type="PIRSF" id="PIRSF002131">
    <property type="entry name" value="Ribosomal_S11"/>
    <property type="match status" value="1"/>
</dbReference>
<evidence type="ECO:0000256" key="4">
    <source>
        <dbReference type="HAMAP-Rule" id="MF_01310"/>
    </source>
</evidence>
<dbReference type="PANTHER" id="PTHR11759">
    <property type="entry name" value="40S RIBOSOMAL PROTEIN S14/30S RIBOSOMAL PROTEIN S11"/>
    <property type="match status" value="1"/>
</dbReference>
<evidence type="ECO:0000313" key="6">
    <source>
        <dbReference type="Proteomes" id="UP000231602"/>
    </source>
</evidence>
<comment type="subunit">
    <text evidence="4">Part of the 30S ribosomal subunit. Interacts with proteins S7 and S18. Binds to IF-3.</text>
</comment>
<dbReference type="Proteomes" id="UP000231602">
    <property type="component" value="Unassembled WGS sequence"/>
</dbReference>
<dbReference type="NCBIfam" id="NF003698">
    <property type="entry name" value="PRK05309.1"/>
    <property type="match status" value="1"/>
</dbReference>
<keyword evidence="3 4" id="KW-0687">Ribonucleoprotein</keyword>
<keyword evidence="4" id="KW-0699">rRNA-binding</keyword>
<proteinExistence type="inferred from homology"/>
<dbReference type="GO" id="GO:0019843">
    <property type="term" value="F:rRNA binding"/>
    <property type="evidence" value="ECO:0007669"/>
    <property type="project" value="UniProtKB-UniRule"/>
</dbReference>
<keyword evidence="4" id="KW-0694">RNA-binding</keyword>
<gene>
    <name evidence="4" type="primary">rpsK</name>
    <name evidence="5" type="ORF">COV23_02035</name>
</gene>
<keyword evidence="2 4" id="KW-0689">Ribosomal protein</keyword>
<evidence type="ECO:0000313" key="5">
    <source>
        <dbReference type="EMBL" id="PIR44031.1"/>
    </source>
</evidence>
<dbReference type="AlphaFoldDB" id="A0A2H0RBW3"/>
<dbReference type="GO" id="GO:1990904">
    <property type="term" value="C:ribonucleoprotein complex"/>
    <property type="evidence" value="ECO:0007669"/>
    <property type="project" value="UniProtKB-KW"/>
</dbReference>
<dbReference type="HAMAP" id="MF_01310">
    <property type="entry name" value="Ribosomal_uS11"/>
    <property type="match status" value="1"/>
</dbReference>
<dbReference type="Pfam" id="PF00411">
    <property type="entry name" value="Ribosomal_S11"/>
    <property type="match status" value="1"/>
</dbReference>
<dbReference type="EMBL" id="PCXV01000033">
    <property type="protein sequence ID" value="PIR44031.1"/>
    <property type="molecule type" value="Genomic_DNA"/>
</dbReference>
<protein>
    <recommendedName>
        <fullName evidence="4">Small ribosomal subunit protein uS11</fullName>
    </recommendedName>
</protein>
<dbReference type="SUPFAM" id="SSF53137">
    <property type="entry name" value="Translational machinery components"/>
    <property type="match status" value="1"/>
</dbReference>
<reference evidence="5 6" key="1">
    <citation type="submission" date="2017-09" db="EMBL/GenBank/DDBJ databases">
        <title>Depth-based differentiation of microbial function through sediment-hosted aquifers and enrichment of novel symbionts in the deep terrestrial subsurface.</title>
        <authorList>
            <person name="Probst A.J."/>
            <person name="Ladd B."/>
            <person name="Jarett J.K."/>
            <person name="Geller-Mcgrath D.E."/>
            <person name="Sieber C.M."/>
            <person name="Emerson J.B."/>
            <person name="Anantharaman K."/>
            <person name="Thomas B.C."/>
            <person name="Malmstrom R."/>
            <person name="Stieglmeier M."/>
            <person name="Klingl A."/>
            <person name="Woyke T."/>
            <person name="Ryan C.M."/>
            <person name="Banfield J.F."/>
        </authorList>
    </citation>
    <scope>NUCLEOTIDE SEQUENCE [LARGE SCALE GENOMIC DNA]</scope>
    <source>
        <strain evidence="5">CG10_big_fil_rev_8_21_14_0_10_31_9</strain>
    </source>
</reference>
<dbReference type="GO" id="GO:0006412">
    <property type="term" value="P:translation"/>
    <property type="evidence" value="ECO:0007669"/>
    <property type="project" value="UniProtKB-UniRule"/>
</dbReference>
<evidence type="ECO:0000256" key="2">
    <source>
        <dbReference type="ARBA" id="ARBA00022980"/>
    </source>
</evidence>
<comment type="function">
    <text evidence="4">Located on the platform of the 30S subunit, it bridges several disparate RNA helices of the 16S rRNA. Forms part of the Shine-Dalgarno cleft in the 70S ribosome.</text>
</comment>
<dbReference type="InterPro" id="IPR001971">
    <property type="entry name" value="Ribosomal_uS11"/>
</dbReference>
<organism evidence="5 6">
    <name type="scientific">Candidatus Wolfebacteria bacterium CG10_big_fil_rev_8_21_14_0_10_31_9</name>
    <dbReference type="NCBI Taxonomy" id="1975070"/>
    <lineage>
        <taxon>Bacteria</taxon>
        <taxon>Candidatus Wolfeibacteriota</taxon>
    </lineage>
</organism>
<comment type="caution">
    <text evidence="5">The sequence shown here is derived from an EMBL/GenBank/DDBJ whole genome shotgun (WGS) entry which is preliminary data.</text>
</comment>
<evidence type="ECO:0000256" key="1">
    <source>
        <dbReference type="ARBA" id="ARBA00006194"/>
    </source>
</evidence>
<dbReference type="GO" id="GO:0005840">
    <property type="term" value="C:ribosome"/>
    <property type="evidence" value="ECO:0007669"/>
    <property type="project" value="UniProtKB-KW"/>
</dbReference>
<name>A0A2H0RBW3_9BACT</name>
<dbReference type="InterPro" id="IPR036967">
    <property type="entry name" value="Ribosomal_uS11_sf"/>
</dbReference>
<evidence type="ECO:0000256" key="3">
    <source>
        <dbReference type="ARBA" id="ARBA00023274"/>
    </source>
</evidence>